<sequence length="469" mass="49516">MTLLSLRSCLFPSEAVERGSQINYSSSVKIGIAFHAPTVQQAVGPEVAALEPAARLGLHPLPASAPPSLRNTERACSTQQLLKSAVPPSTSMHPNVYGAEGGGKDGGAQSVRVTVPPEHGAWGTEAAEGDGATTRSVMAVGARRDVATCRVLTKGTTAPGCRVRTCGARPRCSGRGRARPQGVRRWWDGAHGGMAQRAVHRGRHGMQHVNQAQGTAVPGHRARARGMRFGGGARRGCSAGGVAARSAKMAGRARGGMAMHEVVVGSTCSPCSPCSYRVAYRAASESTVENTCLCADWVPVDDVLREVRQRGGYLMVHAFQKMIGRSDCENGAGEERSGGEMSSRGNAGWAGARGCQQMRAHGHGQDGAGDVEGSMLEGGCMEDGNSPLRPFPAASLPRAMHAEPATDSGKDKRVAWRCRSGTRGWSRMWKWARDGHAWRRMRASVADTEREGGRCGRREGAGNPIGKVP</sequence>
<dbReference type="EMBL" id="JARJLG010000024">
    <property type="protein sequence ID" value="KAJ7770294.1"/>
    <property type="molecule type" value="Genomic_DNA"/>
</dbReference>
<proteinExistence type="predicted"/>
<feature type="region of interest" description="Disordered" evidence="1">
    <location>
        <begin position="330"/>
        <end position="354"/>
    </location>
</feature>
<keyword evidence="3" id="KW-1185">Reference proteome</keyword>
<comment type="caution">
    <text evidence="2">The sequence shown here is derived from an EMBL/GenBank/DDBJ whole genome shotgun (WGS) entry which is preliminary data.</text>
</comment>
<evidence type="ECO:0000313" key="2">
    <source>
        <dbReference type="EMBL" id="KAJ7770294.1"/>
    </source>
</evidence>
<organism evidence="2 3">
    <name type="scientific">Mycena maculata</name>
    <dbReference type="NCBI Taxonomy" id="230809"/>
    <lineage>
        <taxon>Eukaryota</taxon>
        <taxon>Fungi</taxon>
        <taxon>Dikarya</taxon>
        <taxon>Basidiomycota</taxon>
        <taxon>Agaricomycotina</taxon>
        <taxon>Agaricomycetes</taxon>
        <taxon>Agaricomycetidae</taxon>
        <taxon>Agaricales</taxon>
        <taxon>Marasmiineae</taxon>
        <taxon>Mycenaceae</taxon>
        <taxon>Mycena</taxon>
    </lineage>
</organism>
<name>A0AAD7JRF0_9AGAR</name>
<feature type="region of interest" description="Disordered" evidence="1">
    <location>
        <begin position="445"/>
        <end position="469"/>
    </location>
</feature>
<reference evidence="2" key="1">
    <citation type="submission" date="2023-03" db="EMBL/GenBank/DDBJ databases">
        <title>Massive genome expansion in bonnet fungi (Mycena s.s.) driven by repeated elements and novel gene families across ecological guilds.</title>
        <authorList>
            <consortium name="Lawrence Berkeley National Laboratory"/>
            <person name="Harder C.B."/>
            <person name="Miyauchi S."/>
            <person name="Viragh M."/>
            <person name="Kuo A."/>
            <person name="Thoen E."/>
            <person name="Andreopoulos B."/>
            <person name="Lu D."/>
            <person name="Skrede I."/>
            <person name="Drula E."/>
            <person name="Henrissat B."/>
            <person name="Morin E."/>
            <person name="Kohler A."/>
            <person name="Barry K."/>
            <person name="LaButti K."/>
            <person name="Morin E."/>
            <person name="Salamov A."/>
            <person name="Lipzen A."/>
            <person name="Mereny Z."/>
            <person name="Hegedus B."/>
            <person name="Baldrian P."/>
            <person name="Stursova M."/>
            <person name="Weitz H."/>
            <person name="Taylor A."/>
            <person name="Grigoriev I.V."/>
            <person name="Nagy L.G."/>
            <person name="Martin F."/>
            <person name="Kauserud H."/>
        </authorList>
    </citation>
    <scope>NUCLEOTIDE SEQUENCE</scope>
    <source>
        <strain evidence="2">CBHHK188m</strain>
    </source>
</reference>
<protein>
    <submittedName>
        <fullName evidence="2">Uncharacterized protein</fullName>
    </submittedName>
</protein>
<feature type="compositionally biased region" description="Basic and acidic residues" evidence="1">
    <location>
        <begin position="447"/>
        <end position="460"/>
    </location>
</feature>
<gene>
    <name evidence="2" type="ORF">DFH07DRAFT_768802</name>
</gene>
<evidence type="ECO:0000313" key="3">
    <source>
        <dbReference type="Proteomes" id="UP001215280"/>
    </source>
</evidence>
<accession>A0AAD7JRF0</accession>
<evidence type="ECO:0000256" key="1">
    <source>
        <dbReference type="SAM" id="MobiDB-lite"/>
    </source>
</evidence>
<dbReference type="AlphaFoldDB" id="A0AAD7JRF0"/>
<dbReference type="Proteomes" id="UP001215280">
    <property type="component" value="Unassembled WGS sequence"/>
</dbReference>